<feature type="chain" id="PRO_5046937816" description="DUF4397 domain-containing protein" evidence="1">
    <location>
        <begin position="27"/>
        <end position="178"/>
    </location>
</feature>
<sequence length="178" mass="19952">MAYFSLKKILTSVFLVLILKSVYLHADDTELPKIKAQALNIYTTLKMSEDASFSDHHRVHIYVGNRADDFIIQAAKIQIDENAPIRYVYSEIESSVLLEGGAHEITTANLASGSHRIRAEIVALARGAGPNVDRIFPSIEQQVNVEDETHIEFELVSEGMKKMLGNADIVVRDWRLSL</sequence>
<keyword evidence="3" id="KW-1185">Reference proteome</keyword>
<gene>
    <name evidence="2" type="ORF">KXJ70_15975</name>
</gene>
<dbReference type="RefSeq" id="WP_219044542.1">
    <property type="nucleotide sequence ID" value="NZ_JAHWDQ010000005.1"/>
</dbReference>
<reference evidence="2" key="1">
    <citation type="submission" date="2021-07" db="EMBL/GenBank/DDBJ databases">
        <title>Zhongshania sp. CAU 1632 isolated from seawater.</title>
        <authorList>
            <person name="Kim W."/>
        </authorList>
    </citation>
    <scope>NUCLEOTIDE SEQUENCE</scope>
    <source>
        <strain evidence="2">CAU 1632</strain>
    </source>
</reference>
<comment type="caution">
    <text evidence="2">The sequence shown here is derived from an EMBL/GenBank/DDBJ whole genome shotgun (WGS) entry which is preliminary data.</text>
</comment>
<proteinExistence type="predicted"/>
<name>A0ABS6VVC9_9GAMM</name>
<keyword evidence="1" id="KW-0732">Signal</keyword>
<evidence type="ECO:0008006" key="4">
    <source>
        <dbReference type="Google" id="ProtNLM"/>
    </source>
</evidence>
<evidence type="ECO:0000313" key="2">
    <source>
        <dbReference type="EMBL" id="MBW2942294.1"/>
    </source>
</evidence>
<evidence type="ECO:0000256" key="1">
    <source>
        <dbReference type="SAM" id="SignalP"/>
    </source>
</evidence>
<protein>
    <recommendedName>
        <fullName evidence="4">DUF4397 domain-containing protein</fullName>
    </recommendedName>
</protein>
<dbReference type="Proteomes" id="UP001166291">
    <property type="component" value="Unassembled WGS sequence"/>
</dbReference>
<dbReference type="EMBL" id="JAHWDQ010000005">
    <property type="protein sequence ID" value="MBW2942294.1"/>
    <property type="molecule type" value="Genomic_DNA"/>
</dbReference>
<feature type="signal peptide" evidence="1">
    <location>
        <begin position="1"/>
        <end position="26"/>
    </location>
</feature>
<accession>A0ABS6VVC9</accession>
<organism evidence="2 3">
    <name type="scientific">Zhongshania aquimaris</name>
    <dbReference type="NCBI Taxonomy" id="2857107"/>
    <lineage>
        <taxon>Bacteria</taxon>
        <taxon>Pseudomonadati</taxon>
        <taxon>Pseudomonadota</taxon>
        <taxon>Gammaproteobacteria</taxon>
        <taxon>Cellvibrionales</taxon>
        <taxon>Spongiibacteraceae</taxon>
        <taxon>Zhongshania</taxon>
    </lineage>
</organism>
<evidence type="ECO:0000313" key="3">
    <source>
        <dbReference type="Proteomes" id="UP001166291"/>
    </source>
</evidence>